<evidence type="ECO:0000256" key="8">
    <source>
        <dbReference type="ARBA" id="ARBA00023303"/>
    </source>
</evidence>
<dbReference type="GO" id="GO:0005223">
    <property type="term" value="F:intracellularly cGMP-activated cation channel activity"/>
    <property type="evidence" value="ECO:0007669"/>
    <property type="project" value="TreeGrafter"/>
</dbReference>
<reference evidence="11" key="2">
    <citation type="submission" date="2022-06" db="UniProtKB">
        <authorList>
            <consortium name="EnsemblMetazoa"/>
        </authorList>
    </citation>
    <scope>IDENTIFICATION</scope>
    <source>
        <strain evidence="11">DF5081</strain>
    </source>
</reference>
<evidence type="ECO:0000256" key="6">
    <source>
        <dbReference type="ARBA" id="ARBA00023136"/>
    </source>
</evidence>
<name>A0A8R1I5A0_CAEJA</name>
<reference evidence="12" key="1">
    <citation type="submission" date="2010-08" db="EMBL/GenBank/DDBJ databases">
        <authorList>
            <consortium name="Caenorhabditis japonica Sequencing Consortium"/>
            <person name="Wilson R.K."/>
        </authorList>
    </citation>
    <scope>NUCLEOTIDE SEQUENCE [LARGE SCALE GENOMIC DNA]</scope>
    <source>
        <strain evidence="12">DF5081</strain>
    </source>
</reference>
<dbReference type="AlphaFoldDB" id="A0A8R1I5A0"/>
<evidence type="ECO:0000256" key="2">
    <source>
        <dbReference type="ARBA" id="ARBA00022448"/>
    </source>
</evidence>
<evidence type="ECO:0000256" key="7">
    <source>
        <dbReference type="ARBA" id="ARBA00023286"/>
    </source>
</evidence>
<keyword evidence="8" id="KW-0407">Ion channel</keyword>
<dbReference type="GO" id="GO:0044877">
    <property type="term" value="F:protein-containing complex binding"/>
    <property type="evidence" value="ECO:0007669"/>
    <property type="project" value="TreeGrafter"/>
</dbReference>
<dbReference type="CDD" id="cd00038">
    <property type="entry name" value="CAP_ED"/>
    <property type="match status" value="1"/>
</dbReference>
<feature type="compositionally biased region" description="Polar residues" evidence="9">
    <location>
        <begin position="227"/>
        <end position="236"/>
    </location>
</feature>
<dbReference type="InterPro" id="IPR014710">
    <property type="entry name" value="RmlC-like_jellyroll"/>
</dbReference>
<feature type="domain" description="Cyclic nucleotide-binding" evidence="10">
    <location>
        <begin position="1"/>
        <end position="79"/>
    </location>
</feature>
<dbReference type="GO" id="GO:0005886">
    <property type="term" value="C:plasma membrane"/>
    <property type="evidence" value="ECO:0007669"/>
    <property type="project" value="TreeGrafter"/>
</dbReference>
<keyword evidence="2" id="KW-0813">Transport</keyword>
<evidence type="ECO:0000259" key="10">
    <source>
        <dbReference type="PROSITE" id="PS50042"/>
    </source>
</evidence>
<dbReference type="Pfam" id="PF00027">
    <property type="entry name" value="cNMP_binding"/>
    <property type="match status" value="1"/>
</dbReference>
<dbReference type="GO" id="GO:0017071">
    <property type="term" value="C:intracellular cyclic nucleotide activated cation channel complex"/>
    <property type="evidence" value="ECO:0007669"/>
    <property type="project" value="TreeGrafter"/>
</dbReference>
<feature type="region of interest" description="Disordered" evidence="9">
    <location>
        <begin position="152"/>
        <end position="236"/>
    </location>
</feature>
<dbReference type="Proteomes" id="UP000005237">
    <property type="component" value="Unassembled WGS sequence"/>
</dbReference>
<feature type="compositionally biased region" description="Acidic residues" evidence="9">
    <location>
        <begin position="176"/>
        <end position="185"/>
    </location>
</feature>
<dbReference type="EnsemblMetazoa" id="CJA15913c.1">
    <property type="protein sequence ID" value="CJA15913c.1"/>
    <property type="gene ID" value="WBGene00135117"/>
</dbReference>
<sequence>MSSNKGDVGKEMYIINQGILQVVGGDNNEQVFTELGQGAVFGEISLLAIGGNNRRTASIRAKGYCTLFVLAKEDLNDVIRYYPQAQALLRRKAAAMLKNDKKSDEKTEKTKQQQELEDRCKINPRQVPKLITLIANMEEMNANKGVQELRKAIEENPDKPRRQSMYYPWSTLQRDDLDDDDDVWDGTDLSDVGEDESDGDLEATDPLEDVDIIDGADDEDDWDQPGPSGTQKLHAD</sequence>
<keyword evidence="12" id="KW-1185">Reference proteome</keyword>
<evidence type="ECO:0000256" key="5">
    <source>
        <dbReference type="ARBA" id="ARBA00023065"/>
    </source>
</evidence>
<dbReference type="SUPFAM" id="SSF51206">
    <property type="entry name" value="cAMP-binding domain-like"/>
    <property type="match status" value="1"/>
</dbReference>
<proteinExistence type="predicted"/>
<keyword evidence="4" id="KW-1133">Transmembrane helix</keyword>
<evidence type="ECO:0000313" key="11">
    <source>
        <dbReference type="EnsemblMetazoa" id="CJA15913c.1"/>
    </source>
</evidence>
<evidence type="ECO:0000256" key="3">
    <source>
        <dbReference type="ARBA" id="ARBA00022692"/>
    </source>
</evidence>
<keyword evidence="7" id="KW-1071">Ligand-gated ion channel</keyword>
<dbReference type="SMART" id="SM00100">
    <property type="entry name" value="cNMP"/>
    <property type="match status" value="1"/>
</dbReference>
<dbReference type="Gene3D" id="2.60.120.10">
    <property type="entry name" value="Jelly Rolls"/>
    <property type="match status" value="1"/>
</dbReference>
<dbReference type="InterPro" id="IPR050866">
    <property type="entry name" value="CNG_cation_channel"/>
</dbReference>
<evidence type="ECO:0000256" key="4">
    <source>
        <dbReference type="ARBA" id="ARBA00022989"/>
    </source>
</evidence>
<evidence type="ECO:0000313" key="12">
    <source>
        <dbReference type="Proteomes" id="UP000005237"/>
    </source>
</evidence>
<feature type="compositionally biased region" description="Acidic residues" evidence="9">
    <location>
        <begin position="191"/>
        <end position="223"/>
    </location>
</feature>
<keyword evidence="3" id="KW-0812">Transmembrane</keyword>
<dbReference type="PANTHER" id="PTHR45638">
    <property type="entry name" value="CYCLIC NUCLEOTIDE-GATED CATION CHANNEL SUBUNIT A"/>
    <property type="match status" value="1"/>
</dbReference>
<evidence type="ECO:0000256" key="1">
    <source>
        <dbReference type="ARBA" id="ARBA00004141"/>
    </source>
</evidence>
<dbReference type="InterPro" id="IPR018490">
    <property type="entry name" value="cNMP-bd_dom_sf"/>
</dbReference>
<comment type="subcellular location">
    <subcellularLocation>
        <location evidence="1">Membrane</location>
        <topology evidence="1">Multi-pass membrane protein</topology>
    </subcellularLocation>
</comment>
<accession>A0A8R1I5A0</accession>
<organism evidence="11 12">
    <name type="scientific">Caenorhabditis japonica</name>
    <dbReference type="NCBI Taxonomy" id="281687"/>
    <lineage>
        <taxon>Eukaryota</taxon>
        <taxon>Metazoa</taxon>
        <taxon>Ecdysozoa</taxon>
        <taxon>Nematoda</taxon>
        <taxon>Chromadorea</taxon>
        <taxon>Rhabditida</taxon>
        <taxon>Rhabditina</taxon>
        <taxon>Rhabditomorpha</taxon>
        <taxon>Rhabditoidea</taxon>
        <taxon>Rhabditidae</taxon>
        <taxon>Peloderinae</taxon>
        <taxon>Caenorhabditis</taxon>
    </lineage>
</organism>
<dbReference type="GO" id="GO:0005222">
    <property type="term" value="F:intracellularly cAMP-activated cation channel activity"/>
    <property type="evidence" value="ECO:0007669"/>
    <property type="project" value="TreeGrafter"/>
</dbReference>
<evidence type="ECO:0000256" key="9">
    <source>
        <dbReference type="SAM" id="MobiDB-lite"/>
    </source>
</evidence>
<feature type="compositionally biased region" description="Basic and acidic residues" evidence="9">
    <location>
        <begin position="152"/>
        <end position="161"/>
    </location>
</feature>
<dbReference type="GO" id="GO:0030553">
    <property type="term" value="F:cGMP binding"/>
    <property type="evidence" value="ECO:0007669"/>
    <property type="project" value="TreeGrafter"/>
</dbReference>
<protein>
    <submittedName>
        <fullName evidence="11">Cyclic nucleotide-binding domain-containing protein</fullName>
    </submittedName>
</protein>
<keyword evidence="5" id="KW-0406">Ion transport</keyword>
<keyword evidence="6" id="KW-0472">Membrane</keyword>
<dbReference type="PROSITE" id="PS00889">
    <property type="entry name" value="CNMP_BINDING_2"/>
    <property type="match status" value="1"/>
</dbReference>
<dbReference type="InterPro" id="IPR018488">
    <property type="entry name" value="cNMP-bd_CS"/>
</dbReference>
<dbReference type="PANTHER" id="PTHR45638:SF1">
    <property type="entry name" value="CYCLIC NUCLEOTIDE-GATED ION CHANNEL SUBUNIT B, ISOFORM A"/>
    <property type="match status" value="1"/>
</dbReference>
<dbReference type="PROSITE" id="PS50042">
    <property type="entry name" value="CNMP_BINDING_3"/>
    <property type="match status" value="1"/>
</dbReference>
<dbReference type="InterPro" id="IPR000595">
    <property type="entry name" value="cNMP-bd_dom"/>
</dbReference>